<sequence>MIKRIDQLIRLQATGTPETLACRLNISRTKLYRILDMMKSLNAPIHYDPSLPSFVYTEPVGFLIGFFNQQQLNDTPTRIS</sequence>
<name>A0A936ZZP6_9FLAO</name>
<dbReference type="Proteomes" id="UP000651057">
    <property type="component" value="Unassembled WGS sequence"/>
</dbReference>
<protein>
    <recommendedName>
        <fullName evidence="3">HTH domain-containing protein</fullName>
    </recommendedName>
</protein>
<gene>
    <name evidence="1" type="ORF">JJQ60_11375</name>
</gene>
<evidence type="ECO:0000313" key="1">
    <source>
        <dbReference type="EMBL" id="MBL0684121.1"/>
    </source>
</evidence>
<evidence type="ECO:0008006" key="3">
    <source>
        <dbReference type="Google" id="ProtNLM"/>
    </source>
</evidence>
<comment type="caution">
    <text evidence="1">The sequence shown here is derived from an EMBL/GenBank/DDBJ whole genome shotgun (WGS) entry which is preliminary data.</text>
</comment>
<reference evidence="1" key="1">
    <citation type="submission" date="2021-01" db="EMBL/GenBank/DDBJ databases">
        <authorList>
            <person name="Zhong Y.L."/>
        </authorList>
    </citation>
    <scope>NUCLEOTIDE SEQUENCE</scope>
    <source>
        <strain evidence="1">KCTC 23302</strain>
    </source>
</reference>
<dbReference type="AlphaFoldDB" id="A0A936ZZP6"/>
<evidence type="ECO:0000313" key="2">
    <source>
        <dbReference type="Proteomes" id="UP000651057"/>
    </source>
</evidence>
<dbReference type="EMBL" id="JAERQJ010000004">
    <property type="protein sequence ID" value="MBL0684121.1"/>
    <property type="molecule type" value="Genomic_DNA"/>
</dbReference>
<keyword evidence="2" id="KW-1185">Reference proteome</keyword>
<proteinExistence type="predicted"/>
<accession>A0A936ZZP6</accession>
<organism evidence="1 2">
    <name type="scientific">Aquimarina mytili</name>
    <dbReference type="NCBI Taxonomy" id="874423"/>
    <lineage>
        <taxon>Bacteria</taxon>
        <taxon>Pseudomonadati</taxon>
        <taxon>Bacteroidota</taxon>
        <taxon>Flavobacteriia</taxon>
        <taxon>Flavobacteriales</taxon>
        <taxon>Flavobacteriaceae</taxon>
        <taxon>Aquimarina</taxon>
    </lineage>
</organism>
<dbReference type="RefSeq" id="WP_201919804.1">
    <property type="nucleotide sequence ID" value="NZ_BAABAX010000003.1"/>
</dbReference>